<feature type="region of interest" description="Disordered" evidence="1">
    <location>
        <begin position="131"/>
        <end position="182"/>
    </location>
</feature>
<reference evidence="2 3" key="2">
    <citation type="journal article" date="2017" name="Nature">
        <title>The Apostasia genome and the evolution of orchids.</title>
        <authorList>
            <person name="Zhang G.Q."/>
            <person name="Liu K.W."/>
            <person name="Li Z."/>
            <person name="Lohaus R."/>
            <person name="Hsiao Y.Y."/>
            <person name="Niu S.C."/>
            <person name="Wang J.Y."/>
            <person name="Lin Y.C."/>
            <person name="Xu Q."/>
            <person name="Chen L.J."/>
            <person name="Yoshida K."/>
            <person name="Fujiwara S."/>
            <person name="Wang Z.W."/>
            <person name="Zhang Y.Q."/>
            <person name="Mitsuda N."/>
            <person name="Wang M."/>
            <person name="Liu G.H."/>
            <person name="Pecoraro L."/>
            <person name="Huang H.X."/>
            <person name="Xiao X.J."/>
            <person name="Lin M."/>
            <person name="Wu X.Y."/>
            <person name="Wu W.L."/>
            <person name="Chen Y.Y."/>
            <person name="Chang S.B."/>
            <person name="Sakamoto S."/>
            <person name="Ohme-Takagi M."/>
            <person name="Yagi M."/>
            <person name="Zeng S.J."/>
            <person name="Shen C.Y."/>
            <person name="Yeh C.M."/>
            <person name="Luo Y.B."/>
            <person name="Tsai W.C."/>
            <person name="Van de Peer Y."/>
            <person name="Liu Z.J."/>
        </authorList>
    </citation>
    <scope>NUCLEOTIDE SEQUENCE [LARGE SCALE GENOMIC DNA]</scope>
    <source>
        <tissue evidence="2">The whole plant</tissue>
    </source>
</reference>
<feature type="compositionally biased region" description="Low complexity" evidence="1">
    <location>
        <begin position="230"/>
        <end position="242"/>
    </location>
</feature>
<sequence>MACILGEPLWMDAHTSTWEKSSFARICVRLDLSRPLRPGIWIQGLYGRFFQPLEYEGLSTLCFRCGLVDHQSAACPAASTIPASSTFPAPAPVCTGEPVSVPSSSHPPMVTGVALAGPSVVPSLLASRPIQPGAVAHPNPGADPSSSRQGGPLSLPSCGEVPRRLLSGASPPPPLGAPPSTELGAWNLVRRKRAKKVSLRPSRPLRVGQVSSSPPFAGSAQHPASPVMDAPSAAPAKSAAPGPSGGPRKRKLSRGRDSSGDSVPSGV</sequence>
<dbReference type="EMBL" id="KZ501892">
    <property type="protein sequence ID" value="PKU87285.1"/>
    <property type="molecule type" value="Genomic_DNA"/>
</dbReference>
<name>A0A2I0XH96_9ASPA</name>
<evidence type="ECO:0000313" key="2">
    <source>
        <dbReference type="EMBL" id="PKU87285.1"/>
    </source>
</evidence>
<dbReference type="InterPro" id="IPR040256">
    <property type="entry name" value="At4g02000-like"/>
</dbReference>
<dbReference type="AlphaFoldDB" id="A0A2I0XH96"/>
<organism evidence="2 3">
    <name type="scientific">Dendrobium catenatum</name>
    <dbReference type="NCBI Taxonomy" id="906689"/>
    <lineage>
        <taxon>Eukaryota</taxon>
        <taxon>Viridiplantae</taxon>
        <taxon>Streptophyta</taxon>
        <taxon>Embryophyta</taxon>
        <taxon>Tracheophyta</taxon>
        <taxon>Spermatophyta</taxon>
        <taxon>Magnoliopsida</taxon>
        <taxon>Liliopsida</taxon>
        <taxon>Asparagales</taxon>
        <taxon>Orchidaceae</taxon>
        <taxon>Epidendroideae</taxon>
        <taxon>Malaxideae</taxon>
        <taxon>Dendrobiinae</taxon>
        <taxon>Dendrobium</taxon>
    </lineage>
</organism>
<evidence type="ECO:0000313" key="3">
    <source>
        <dbReference type="Proteomes" id="UP000233837"/>
    </source>
</evidence>
<accession>A0A2I0XH96</accession>
<reference evidence="2 3" key="1">
    <citation type="journal article" date="2016" name="Sci. Rep.">
        <title>The Dendrobium catenatum Lindl. genome sequence provides insights into polysaccharide synthase, floral development and adaptive evolution.</title>
        <authorList>
            <person name="Zhang G.Q."/>
            <person name="Xu Q."/>
            <person name="Bian C."/>
            <person name="Tsai W.C."/>
            <person name="Yeh C.M."/>
            <person name="Liu K.W."/>
            <person name="Yoshida K."/>
            <person name="Zhang L.S."/>
            <person name="Chang S.B."/>
            <person name="Chen F."/>
            <person name="Shi Y."/>
            <person name="Su Y.Y."/>
            <person name="Zhang Y.Q."/>
            <person name="Chen L.J."/>
            <person name="Yin Y."/>
            <person name="Lin M."/>
            <person name="Huang H."/>
            <person name="Deng H."/>
            <person name="Wang Z.W."/>
            <person name="Zhu S.L."/>
            <person name="Zhao X."/>
            <person name="Deng C."/>
            <person name="Niu S.C."/>
            <person name="Huang J."/>
            <person name="Wang M."/>
            <person name="Liu G.H."/>
            <person name="Yang H.J."/>
            <person name="Xiao X.J."/>
            <person name="Hsiao Y.Y."/>
            <person name="Wu W.L."/>
            <person name="Chen Y.Y."/>
            <person name="Mitsuda N."/>
            <person name="Ohme-Takagi M."/>
            <person name="Luo Y.B."/>
            <person name="Van de Peer Y."/>
            <person name="Liu Z.J."/>
        </authorList>
    </citation>
    <scope>NUCLEOTIDE SEQUENCE [LARGE SCALE GENOMIC DNA]</scope>
    <source>
        <tissue evidence="2">The whole plant</tissue>
    </source>
</reference>
<dbReference type="PANTHER" id="PTHR31286">
    <property type="entry name" value="GLYCINE-RICH CELL WALL STRUCTURAL PROTEIN 1.8-LIKE"/>
    <property type="match status" value="1"/>
</dbReference>
<keyword evidence="3" id="KW-1185">Reference proteome</keyword>
<dbReference type="Proteomes" id="UP000233837">
    <property type="component" value="Unassembled WGS sequence"/>
</dbReference>
<evidence type="ECO:0008006" key="4">
    <source>
        <dbReference type="Google" id="ProtNLM"/>
    </source>
</evidence>
<evidence type="ECO:0000256" key="1">
    <source>
        <dbReference type="SAM" id="MobiDB-lite"/>
    </source>
</evidence>
<feature type="region of interest" description="Disordered" evidence="1">
    <location>
        <begin position="194"/>
        <end position="267"/>
    </location>
</feature>
<dbReference type="PANTHER" id="PTHR31286:SF99">
    <property type="entry name" value="DUF4283 DOMAIN-CONTAINING PROTEIN"/>
    <property type="match status" value="1"/>
</dbReference>
<gene>
    <name evidence="2" type="ORF">MA16_Dca009433</name>
</gene>
<proteinExistence type="predicted"/>
<protein>
    <recommendedName>
        <fullName evidence="4">CCHC-type domain-containing protein</fullName>
    </recommendedName>
</protein>